<dbReference type="GO" id="GO:0016787">
    <property type="term" value="F:hydrolase activity"/>
    <property type="evidence" value="ECO:0007669"/>
    <property type="project" value="UniProtKB-KW"/>
</dbReference>
<evidence type="ECO:0000313" key="14">
    <source>
        <dbReference type="EMBL" id="KAJ8046569.1"/>
    </source>
</evidence>
<evidence type="ECO:0000256" key="5">
    <source>
        <dbReference type="ARBA" id="ARBA00015519"/>
    </source>
</evidence>
<comment type="function">
    <text evidence="12">Transposase-derived protein that may have nuclease activity. Does not have transposase activity.</text>
</comment>
<dbReference type="EMBL" id="JAIZAY010000002">
    <property type="protein sequence ID" value="KAJ8046569.1"/>
    <property type="molecule type" value="Genomic_DNA"/>
</dbReference>
<reference evidence="14" key="1">
    <citation type="submission" date="2021-10" db="EMBL/GenBank/DDBJ databases">
        <title>Tropical sea cucumber genome reveals ecological adaptation and Cuvierian tubules defense mechanism.</title>
        <authorList>
            <person name="Chen T."/>
        </authorList>
    </citation>
    <scope>NUCLEOTIDE SEQUENCE</scope>
    <source>
        <strain evidence="14">Nanhai2018</strain>
        <tissue evidence="14">Muscle</tissue>
    </source>
</reference>
<sequence>MAALLRIQERNRIRRERIFRDRLDPLAVPEEDLIRKYRLPRAEIINLVELSGEDLERATNRSHSVPVAVQVATSLRFFASGTFQNVLGDSCGLSQPTMSRIINSFTESLVRRVNEFVYLPAGREKRKTIAEFAAVSNFPNVLGVIDGTHVPIKSPSENVHLYIKSKNFHSINVQLVCDKNYFVMDVVLKWPGSTHESFILRNSSLTQIFENGIITDGWLLGDSGYPSKPWLLTPLRNPVSLEELRYNNSHRTTTCVVERCIGVLKSASDVYIHLVVDCSMIK</sequence>
<accession>A0A9Q1CL63</accession>
<dbReference type="InterPro" id="IPR027806">
    <property type="entry name" value="HARBI1_dom"/>
</dbReference>
<evidence type="ECO:0000313" key="15">
    <source>
        <dbReference type="Proteomes" id="UP001152320"/>
    </source>
</evidence>
<comment type="subcellular location">
    <subcellularLocation>
        <location evidence="3">Cytoplasm</location>
    </subcellularLocation>
    <subcellularLocation>
        <location evidence="2">Nucleus</location>
    </subcellularLocation>
</comment>
<evidence type="ECO:0000256" key="11">
    <source>
        <dbReference type="ARBA" id="ARBA00030126"/>
    </source>
</evidence>
<dbReference type="PANTHER" id="PTHR22930:SF267">
    <property type="entry name" value="NUCLEASE HARBI1-RELATED"/>
    <property type="match status" value="1"/>
</dbReference>
<comment type="cofactor">
    <cofactor evidence="1">
        <name>a divalent metal cation</name>
        <dbReference type="ChEBI" id="CHEBI:60240"/>
    </cofactor>
</comment>
<dbReference type="InterPro" id="IPR045249">
    <property type="entry name" value="HARBI1-like"/>
</dbReference>
<evidence type="ECO:0000256" key="7">
    <source>
        <dbReference type="ARBA" id="ARBA00022722"/>
    </source>
</evidence>
<evidence type="ECO:0000256" key="2">
    <source>
        <dbReference type="ARBA" id="ARBA00004123"/>
    </source>
</evidence>
<organism evidence="14 15">
    <name type="scientific">Holothuria leucospilota</name>
    <name type="common">Black long sea cucumber</name>
    <name type="synonym">Mertensiothuria leucospilota</name>
    <dbReference type="NCBI Taxonomy" id="206669"/>
    <lineage>
        <taxon>Eukaryota</taxon>
        <taxon>Metazoa</taxon>
        <taxon>Echinodermata</taxon>
        <taxon>Eleutherozoa</taxon>
        <taxon>Echinozoa</taxon>
        <taxon>Holothuroidea</taxon>
        <taxon>Aspidochirotacea</taxon>
        <taxon>Aspidochirotida</taxon>
        <taxon>Holothuriidae</taxon>
        <taxon>Holothuria</taxon>
    </lineage>
</organism>
<evidence type="ECO:0000256" key="1">
    <source>
        <dbReference type="ARBA" id="ARBA00001968"/>
    </source>
</evidence>
<protein>
    <recommendedName>
        <fullName evidence="5">Putative nuclease HARBI1</fullName>
    </recommendedName>
    <alternativeName>
        <fullName evidence="11">Harbinger transposase-derived nuclease</fullName>
    </alternativeName>
</protein>
<gene>
    <name evidence="14" type="ORF">HOLleu_05279</name>
</gene>
<comment type="similarity">
    <text evidence="4">Belongs to the HARBI1 family.</text>
</comment>
<evidence type="ECO:0000256" key="10">
    <source>
        <dbReference type="ARBA" id="ARBA00023242"/>
    </source>
</evidence>
<feature type="domain" description="DDE Tnp4" evidence="13">
    <location>
        <begin position="145"/>
        <end position="266"/>
    </location>
</feature>
<dbReference type="InterPro" id="IPR026103">
    <property type="entry name" value="HARBI1_animal"/>
</dbReference>
<keyword evidence="8" id="KW-0479">Metal-binding</keyword>
<evidence type="ECO:0000259" key="13">
    <source>
        <dbReference type="Pfam" id="PF13359"/>
    </source>
</evidence>
<comment type="caution">
    <text evidence="14">The sequence shown here is derived from an EMBL/GenBank/DDBJ whole genome shotgun (WGS) entry which is preliminary data.</text>
</comment>
<evidence type="ECO:0000256" key="4">
    <source>
        <dbReference type="ARBA" id="ARBA00006958"/>
    </source>
</evidence>
<dbReference type="GO" id="GO:0005634">
    <property type="term" value="C:nucleus"/>
    <property type="evidence" value="ECO:0007669"/>
    <property type="project" value="UniProtKB-SubCell"/>
</dbReference>
<dbReference type="AlphaFoldDB" id="A0A9Q1CL63"/>
<dbReference type="GO" id="GO:0005737">
    <property type="term" value="C:cytoplasm"/>
    <property type="evidence" value="ECO:0007669"/>
    <property type="project" value="UniProtKB-SubCell"/>
</dbReference>
<evidence type="ECO:0000256" key="8">
    <source>
        <dbReference type="ARBA" id="ARBA00022723"/>
    </source>
</evidence>
<dbReference type="Proteomes" id="UP001152320">
    <property type="component" value="Chromosome 2"/>
</dbReference>
<dbReference type="GO" id="GO:0046872">
    <property type="term" value="F:metal ion binding"/>
    <property type="evidence" value="ECO:0007669"/>
    <property type="project" value="UniProtKB-KW"/>
</dbReference>
<proteinExistence type="inferred from homology"/>
<dbReference type="OrthoDB" id="6051114at2759"/>
<keyword evidence="10" id="KW-0539">Nucleus</keyword>
<dbReference type="GO" id="GO:0004518">
    <property type="term" value="F:nuclease activity"/>
    <property type="evidence" value="ECO:0007669"/>
    <property type="project" value="UniProtKB-KW"/>
</dbReference>
<evidence type="ECO:0000256" key="9">
    <source>
        <dbReference type="ARBA" id="ARBA00022801"/>
    </source>
</evidence>
<dbReference type="Pfam" id="PF13359">
    <property type="entry name" value="DDE_Tnp_4"/>
    <property type="match status" value="1"/>
</dbReference>
<evidence type="ECO:0000256" key="6">
    <source>
        <dbReference type="ARBA" id="ARBA00022490"/>
    </source>
</evidence>
<keyword evidence="15" id="KW-1185">Reference proteome</keyword>
<evidence type="ECO:0000256" key="3">
    <source>
        <dbReference type="ARBA" id="ARBA00004496"/>
    </source>
</evidence>
<name>A0A9Q1CL63_HOLLE</name>
<keyword evidence="6" id="KW-0963">Cytoplasm</keyword>
<dbReference type="PRINTS" id="PR02086">
    <property type="entry name" value="PUTNUCHARBI1"/>
</dbReference>
<evidence type="ECO:0000256" key="12">
    <source>
        <dbReference type="ARBA" id="ARBA00045850"/>
    </source>
</evidence>
<dbReference type="PANTHER" id="PTHR22930">
    <property type="match status" value="1"/>
</dbReference>
<keyword evidence="7" id="KW-0540">Nuclease</keyword>
<keyword evidence="9" id="KW-0378">Hydrolase</keyword>